<evidence type="ECO:0000313" key="3">
    <source>
        <dbReference type="Proteomes" id="UP000485058"/>
    </source>
</evidence>
<accession>A0A6A0ACM8</accession>
<reference evidence="2 3" key="1">
    <citation type="submission" date="2020-02" db="EMBL/GenBank/DDBJ databases">
        <title>Draft genome sequence of Haematococcus lacustris strain NIES-144.</title>
        <authorList>
            <person name="Morimoto D."/>
            <person name="Nakagawa S."/>
            <person name="Yoshida T."/>
            <person name="Sawayama S."/>
        </authorList>
    </citation>
    <scope>NUCLEOTIDE SEQUENCE [LARGE SCALE GENOMIC DNA]</scope>
    <source>
        <strain evidence="2 3">NIES-144</strain>
    </source>
</reference>
<protein>
    <submittedName>
        <fullName evidence="2">Uncharacterized protein</fullName>
    </submittedName>
</protein>
<feature type="region of interest" description="Disordered" evidence="1">
    <location>
        <begin position="1"/>
        <end position="28"/>
    </location>
</feature>
<comment type="caution">
    <text evidence="2">The sequence shown here is derived from an EMBL/GenBank/DDBJ whole genome shotgun (WGS) entry which is preliminary data.</text>
</comment>
<gene>
    <name evidence="2" type="ORF">HaLaN_29306</name>
</gene>
<dbReference type="Proteomes" id="UP000485058">
    <property type="component" value="Unassembled WGS sequence"/>
</dbReference>
<evidence type="ECO:0000313" key="2">
    <source>
        <dbReference type="EMBL" id="GFH30448.1"/>
    </source>
</evidence>
<proteinExistence type="predicted"/>
<name>A0A6A0ACM8_HAELA</name>
<sequence>MDPPGSSNARRRVLSAMQQPSMPTAAQRGGVANVPSLRVVLEPIVCAAISLLGGSCLLVH</sequence>
<dbReference type="AlphaFoldDB" id="A0A6A0ACM8"/>
<keyword evidence="3" id="KW-1185">Reference proteome</keyword>
<organism evidence="2 3">
    <name type="scientific">Haematococcus lacustris</name>
    <name type="common">Green alga</name>
    <name type="synonym">Haematococcus pluvialis</name>
    <dbReference type="NCBI Taxonomy" id="44745"/>
    <lineage>
        <taxon>Eukaryota</taxon>
        <taxon>Viridiplantae</taxon>
        <taxon>Chlorophyta</taxon>
        <taxon>core chlorophytes</taxon>
        <taxon>Chlorophyceae</taxon>
        <taxon>CS clade</taxon>
        <taxon>Chlamydomonadales</taxon>
        <taxon>Haematococcaceae</taxon>
        <taxon>Haematococcus</taxon>
    </lineage>
</organism>
<dbReference type="EMBL" id="BLLF01004908">
    <property type="protein sequence ID" value="GFH30448.1"/>
    <property type="molecule type" value="Genomic_DNA"/>
</dbReference>
<evidence type="ECO:0000256" key="1">
    <source>
        <dbReference type="SAM" id="MobiDB-lite"/>
    </source>
</evidence>